<protein>
    <submittedName>
        <fullName evidence="4">Uncharacterized protein</fullName>
    </submittedName>
</protein>
<dbReference type="GO" id="GO:0016887">
    <property type="term" value="F:ATP hydrolysis activity"/>
    <property type="evidence" value="ECO:0007669"/>
    <property type="project" value="InterPro"/>
</dbReference>
<evidence type="ECO:0000313" key="4">
    <source>
        <dbReference type="EMBL" id="CAL1688522.1"/>
    </source>
</evidence>
<dbReference type="AlphaFoldDB" id="A0AAV2P861"/>
<evidence type="ECO:0000256" key="2">
    <source>
        <dbReference type="ARBA" id="ARBA00023186"/>
    </source>
</evidence>
<dbReference type="SUPFAM" id="SSF54211">
    <property type="entry name" value="Ribosomal protein S5 domain 2-like"/>
    <property type="match status" value="1"/>
</dbReference>
<dbReference type="Gene3D" id="3.30.230.80">
    <property type="match status" value="1"/>
</dbReference>
<organism evidence="4 5">
    <name type="scientific">Lasius platythorax</name>
    <dbReference type="NCBI Taxonomy" id="488582"/>
    <lineage>
        <taxon>Eukaryota</taxon>
        <taxon>Metazoa</taxon>
        <taxon>Ecdysozoa</taxon>
        <taxon>Arthropoda</taxon>
        <taxon>Hexapoda</taxon>
        <taxon>Insecta</taxon>
        <taxon>Pterygota</taxon>
        <taxon>Neoptera</taxon>
        <taxon>Endopterygota</taxon>
        <taxon>Hymenoptera</taxon>
        <taxon>Apocrita</taxon>
        <taxon>Aculeata</taxon>
        <taxon>Formicoidea</taxon>
        <taxon>Formicidae</taxon>
        <taxon>Formicinae</taxon>
        <taxon>Lasius</taxon>
        <taxon>Lasius</taxon>
    </lineage>
</organism>
<dbReference type="PANTHER" id="PTHR11528">
    <property type="entry name" value="HEAT SHOCK PROTEIN 90 FAMILY MEMBER"/>
    <property type="match status" value="1"/>
</dbReference>
<gene>
    <name evidence="4" type="ORF">LPLAT_LOCUS13571</name>
</gene>
<evidence type="ECO:0000256" key="1">
    <source>
        <dbReference type="ARBA" id="ARBA00008239"/>
    </source>
</evidence>
<feature type="region of interest" description="Disordered" evidence="3">
    <location>
        <begin position="1"/>
        <end position="31"/>
    </location>
</feature>
<comment type="similarity">
    <text evidence="1">Belongs to the heat shock protein 90 family.</text>
</comment>
<dbReference type="Proteomes" id="UP001497644">
    <property type="component" value="Chromosome 8"/>
</dbReference>
<dbReference type="Pfam" id="PF00183">
    <property type="entry name" value="HSP90"/>
    <property type="match status" value="1"/>
</dbReference>
<proteinExistence type="inferred from homology"/>
<accession>A0AAV2P861</accession>
<dbReference type="InterPro" id="IPR001404">
    <property type="entry name" value="Hsp90_fam"/>
</dbReference>
<dbReference type="InterPro" id="IPR020568">
    <property type="entry name" value="Ribosomal_Su5_D2-typ_SF"/>
</dbReference>
<reference evidence="4" key="1">
    <citation type="submission" date="2024-04" db="EMBL/GenBank/DDBJ databases">
        <authorList>
            <consortium name="Molecular Ecology Group"/>
        </authorList>
    </citation>
    <scope>NUCLEOTIDE SEQUENCE</scope>
</reference>
<sequence>MRARSEKLSRSTLSSLDIKDNEEDDKNEEKKKKIIKEKHTEDEELNNIKLIWIRNPDDTTEDEYGEFYYKSLTNDWDKHLTVQTLLYEGSVGIHSSTFPRHMPLDVLNNKKKNIKLYVRRVFIIDNCKELIPEYLHKRRH</sequence>
<evidence type="ECO:0000256" key="3">
    <source>
        <dbReference type="SAM" id="MobiDB-lite"/>
    </source>
</evidence>
<dbReference type="EMBL" id="OZ034831">
    <property type="protein sequence ID" value="CAL1688522.1"/>
    <property type="molecule type" value="Genomic_DNA"/>
</dbReference>
<dbReference type="GO" id="GO:0140662">
    <property type="term" value="F:ATP-dependent protein folding chaperone"/>
    <property type="evidence" value="ECO:0007669"/>
    <property type="project" value="InterPro"/>
</dbReference>
<evidence type="ECO:0000313" key="5">
    <source>
        <dbReference type="Proteomes" id="UP001497644"/>
    </source>
</evidence>
<keyword evidence="5" id="KW-1185">Reference proteome</keyword>
<dbReference type="GO" id="GO:0005524">
    <property type="term" value="F:ATP binding"/>
    <property type="evidence" value="ECO:0007669"/>
    <property type="project" value="InterPro"/>
</dbReference>
<keyword evidence="2" id="KW-0143">Chaperone</keyword>
<name>A0AAV2P861_9HYME</name>
<dbReference type="GO" id="GO:0051082">
    <property type="term" value="F:unfolded protein binding"/>
    <property type="evidence" value="ECO:0007669"/>
    <property type="project" value="InterPro"/>
</dbReference>